<dbReference type="EMBL" id="CP000505">
    <property type="protein sequence ID" value="ABL78532.1"/>
    <property type="molecule type" value="Genomic_DNA"/>
</dbReference>
<feature type="transmembrane region" description="Helical" evidence="1">
    <location>
        <begin position="223"/>
        <end position="242"/>
    </location>
</feature>
<feature type="transmembrane region" description="Helical" evidence="1">
    <location>
        <begin position="30"/>
        <end position="48"/>
    </location>
</feature>
<gene>
    <name evidence="2" type="ordered locus">Tpen_1134</name>
</gene>
<sequence length="288" mass="29997">MVPLDSWSVVTVFVASVVVGRALRLSLPKAFFDVSVGVLVWAISAWAASSGLEALKYSLAQTLLFLAAIVCYVVVLGALASRGAAHARAGARPRPNVYLLALIAVGWASGLSAGWLRPYLSEALPVLVLAVIAATGLTMHSALSVASLRRGGVVALKAVAVTLASAVLAGLTVAALLGLSPHYALSVTLGLGWYSFAGSFVAQFLGPEQGFTAFLVNILREQLTFALVPVISRFRVSAISLGGATTMDNTLPVYAYVYGDDAVVPSIVHGFLLTFLVPFLEALVVRAV</sequence>
<organism evidence="2 3">
    <name type="scientific">Thermofilum pendens (strain DSM 2475 / Hrk 5)</name>
    <dbReference type="NCBI Taxonomy" id="368408"/>
    <lineage>
        <taxon>Archaea</taxon>
        <taxon>Thermoproteota</taxon>
        <taxon>Thermoprotei</taxon>
        <taxon>Thermofilales</taxon>
        <taxon>Thermofilaceae</taxon>
        <taxon>Thermofilum</taxon>
    </lineage>
</organism>
<evidence type="ECO:0000256" key="1">
    <source>
        <dbReference type="SAM" id="Phobius"/>
    </source>
</evidence>
<evidence type="ECO:0000313" key="3">
    <source>
        <dbReference type="Proteomes" id="UP000000641"/>
    </source>
</evidence>
<dbReference type="STRING" id="368408.Tpen_1134"/>
<reference evidence="3" key="1">
    <citation type="journal article" date="2008" name="J. Bacteriol.">
        <title>Genome sequence of Thermofilum pendens reveals an exceptional loss of biosynthetic pathways without genome reduction.</title>
        <authorList>
            <person name="Anderson I."/>
            <person name="Rodriguez J."/>
            <person name="Susanti D."/>
            <person name="Porat I."/>
            <person name="Reich C."/>
            <person name="Ulrich L.E."/>
            <person name="Elkins J.G."/>
            <person name="Mavromatis K."/>
            <person name="Lykidis A."/>
            <person name="Kim E."/>
            <person name="Thompson L.S."/>
            <person name="Nolan M."/>
            <person name="Land M."/>
            <person name="Copeland A."/>
            <person name="Lapidus A."/>
            <person name="Lucas S."/>
            <person name="Detter C."/>
            <person name="Zhulin I.B."/>
            <person name="Olsen G.J."/>
            <person name="Whitman W."/>
            <person name="Mukhopadhyay B."/>
            <person name="Bristow J."/>
            <person name="Kyrpides N."/>
        </authorList>
    </citation>
    <scope>NUCLEOTIDE SEQUENCE [LARGE SCALE GENOMIC DNA]</scope>
    <source>
        <strain evidence="3">DSM 2475 / Hrk 5</strain>
    </source>
</reference>
<keyword evidence="1" id="KW-0812">Transmembrane</keyword>
<dbReference type="PANTHER" id="PTHR35804">
    <property type="entry name" value="LYSINE EXPORTER LYSO"/>
    <property type="match status" value="1"/>
</dbReference>
<dbReference type="Pfam" id="PF03956">
    <property type="entry name" value="Lys_export"/>
    <property type="match status" value="1"/>
</dbReference>
<evidence type="ECO:0008006" key="4">
    <source>
        <dbReference type="Google" id="ProtNLM"/>
    </source>
</evidence>
<dbReference type="Proteomes" id="UP000000641">
    <property type="component" value="Chromosome"/>
</dbReference>
<keyword evidence="1" id="KW-0472">Membrane</keyword>
<dbReference type="GeneID" id="4601389"/>
<dbReference type="RefSeq" id="WP_011752797.1">
    <property type="nucleotide sequence ID" value="NC_008698.1"/>
</dbReference>
<feature type="transmembrane region" description="Helical" evidence="1">
    <location>
        <begin position="123"/>
        <end position="143"/>
    </location>
</feature>
<dbReference type="KEGG" id="tpe:Tpen_1134"/>
<dbReference type="OrthoDB" id="21422at2157"/>
<dbReference type="AlphaFoldDB" id="A1RZA2"/>
<protein>
    <recommendedName>
        <fullName evidence="4">Lysine exporter LysO family protein</fullName>
    </recommendedName>
</protein>
<dbReference type="eggNOG" id="arCOG01615">
    <property type="taxonomic scope" value="Archaea"/>
</dbReference>
<evidence type="ECO:0000313" key="2">
    <source>
        <dbReference type="EMBL" id="ABL78532.1"/>
    </source>
</evidence>
<feature type="transmembrane region" description="Helical" evidence="1">
    <location>
        <begin position="60"/>
        <end position="85"/>
    </location>
</feature>
<dbReference type="EnsemblBacteria" id="ABL78532">
    <property type="protein sequence ID" value="ABL78532"/>
    <property type="gene ID" value="Tpen_1134"/>
</dbReference>
<name>A1RZA2_THEPD</name>
<dbReference type="HOGENOM" id="CLU_078428_0_0_2"/>
<keyword evidence="1" id="KW-1133">Transmembrane helix</keyword>
<dbReference type="InterPro" id="IPR005642">
    <property type="entry name" value="LysO"/>
</dbReference>
<dbReference type="GO" id="GO:0015661">
    <property type="term" value="F:L-lysine efflux transmembrane transporter activity"/>
    <property type="evidence" value="ECO:0007669"/>
    <property type="project" value="InterPro"/>
</dbReference>
<accession>A1RZA2</accession>
<keyword evidence="3" id="KW-1185">Reference proteome</keyword>
<dbReference type="GO" id="GO:0005886">
    <property type="term" value="C:plasma membrane"/>
    <property type="evidence" value="ECO:0007669"/>
    <property type="project" value="TreeGrafter"/>
</dbReference>
<feature type="transmembrane region" description="Helical" evidence="1">
    <location>
        <begin position="6"/>
        <end position="23"/>
    </location>
</feature>
<feature type="transmembrane region" description="Helical" evidence="1">
    <location>
        <begin position="155"/>
        <end position="177"/>
    </location>
</feature>
<proteinExistence type="predicted"/>
<feature type="transmembrane region" description="Helical" evidence="1">
    <location>
        <begin position="183"/>
        <end position="202"/>
    </location>
</feature>
<feature type="transmembrane region" description="Helical" evidence="1">
    <location>
        <begin position="262"/>
        <end position="285"/>
    </location>
</feature>
<dbReference type="PANTHER" id="PTHR35804:SF1">
    <property type="entry name" value="LYSINE EXPORTER LYSO"/>
    <property type="match status" value="1"/>
</dbReference>
<feature type="transmembrane region" description="Helical" evidence="1">
    <location>
        <begin position="97"/>
        <end position="117"/>
    </location>
</feature>